<dbReference type="Proteomes" id="UP000251960">
    <property type="component" value="Chromosome 3"/>
</dbReference>
<dbReference type="AlphaFoldDB" id="A0A9F2IC17"/>
<dbReference type="SUPFAM" id="SSF52058">
    <property type="entry name" value="L domain-like"/>
    <property type="match status" value="1"/>
</dbReference>
<dbReference type="PANTHER" id="PTHR34145">
    <property type="entry name" value="OS02G0105600 PROTEIN"/>
    <property type="match status" value="1"/>
</dbReference>
<dbReference type="Gene3D" id="3.80.10.10">
    <property type="entry name" value="Ribonuclease Inhibitor"/>
    <property type="match status" value="1"/>
</dbReference>
<evidence type="ECO:0000313" key="3">
    <source>
        <dbReference type="Proteomes" id="UP000251960"/>
    </source>
</evidence>
<dbReference type="EMBL" id="NCVQ01000004">
    <property type="protein sequence ID" value="PWZ30627.1"/>
    <property type="molecule type" value="Genomic_DNA"/>
</dbReference>
<accession>A0A9F2IC17</accession>
<feature type="domain" description="At1g61320/AtMIF1 LRR" evidence="1">
    <location>
        <begin position="4"/>
        <end position="359"/>
    </location>
</feature>
<name>A0A9F2IC17_MAIZE</name>
<evidence type="ECO:0000259" key="1">
    <source>
        <dbReference type="Pfam" id="PF23622"/>
    </source>
</evidence>
<dbReference type="InterPro" id="IPR032675">
    <property type="entry name" value="LRR_dom_sf"/>
</dbReference>
<dbReference type="SMR" id="A0A9F2IC17"/>
<evidence type="ECO:0000313" key="2">
    <source>
        <dbReference type="EMBL" id="PWZ30627.1"/>
    </source>
</evidence>
<dbReference type="OMA" id="ELYLDSW"/>
<dbReference type="EMBL" id="NCVQ01000004">
    <property type="protein sequence ID" value="PWZ30628.1"/>
    <property type="molecule type" value="Genomic_DNA"/>
</dbReference>
<organism evidence="2">
    <name type="scientific">Zea mays</name>
    <name type="common">Maize</name>
    <dbReference type="NCBI Taxonomy" id="4577"/>
    <lineage>
        <taxon>Eukaryota</taxon>
        <taxon>Viridiplantae</taxon>
        <taxon>Streptophyta</taxon>
        <taxon>Embryophyta</taxon>
        <taxon>Tracheophyta</taxon>
        <taxon>Spermatophyta</taxon>
        <taxon>Magnoliopsida</taxon>
        <taxon>Liliopsida</taxon>
        <taxon>Poales</taxon>
        <taxon>Poaceae</taxon>
        <taxon>PACMAD clade</taxon>
        <taxon>Panicoideae</taxon>
        <taxon>Andropogonodae</taxon>
        <taxon>Andropogoneae</taxon>
        <taxon>Tripsacinae</taxon>
        <taxon>Zea</taxon>
    </lineage>
</organism>
<gene>
    <name evidence="2" type="ORF">Zm00014a_036008</name>
</gene>
<sequence>MELYLDSWLQAALNPGIEELTLWLFHTRRIYEFPCSLLSDGVRNSLRYLKLRCCALRPTVELAPMRSLTSLHLSFVSIKWDGLKRLLSNSLALEELELVCCDKIVCLKIPSALQRLNSLNIFGCSALKVLESKAPNLSSLSLLHFGGRLVFSRVKTLQMKKLITESTVYDARTRLPSIMPNLETLVINSFDWVVDAPMLPTKFLCLKHLIVRLSLGTTITQAFDYFSLVSFLDASPSLETFILNVSEKGMIHESISAHPQLRHTPEHHHGHLRSVKICGFSSEKSLFELTRYILENAVSLKFLTLDTFYGDRCGQGKCTSCLPTPDVFMDVSKAISGIKTYIENKVPSTVKLTVLEPCSRCHVRRVI</sequence>
<reference evidence="2 3" key="1">
    <citation type="journal article" date="2018" name="Nat. Genet.">
        <title>Extensive intraspecific gene order and gene structural variations between Mo17 and other maize genomes.</title>
        <authorList>
            <person name="Sun S."/>
            <person name="Zhou Y."/>
            <person name="Chen J."/>
            <person name="Shi J."/>
            <person name="Zhao H."/>
            <person name="Zhao H."/>
            <person name="Song W."/>
            <person name="Zhang M."/>
            <person name="Cui Y."/>
            <person name="Dong X."/>
            <person name="Liu H."/>
            <person name="Ma X."/>
            <person name="Jiao Y."/>
            <person name="Wang B."/>
            <person name="Wei X."/>
            <person name="Stein J.C."/>
            <person name="Glaubitz J.C."/>
            <person name="Lu F."/>
            <person name="Yu G."/>
            <person name="Liang C."/>
            <person name="Fengler K."/>
            <person name="Li B."/>
            <person name="Rafalski A."/>
            <person name="Schnable P.S."/>
            <person name="Ware D.H."/>
            <person name="Buckler E.S."/>
            <person name="Lai J."/>
        </authorList>
    </citation>
    <scope>NUCLEOTIDE SEQUENCE [LARGE SCALE GENOMIC DNA]</scope>
    <source>
        <strain evidence="3">cv. Missouri 17</strain>
        <tissue evidence="2">Seedling</tissue>
    </source>
</reference>
<dbReference type="InterPro" id="IPR053772">
    <property type="entry name" value="At1g61320/At1g61330-like"/>
</dbReference>
<dbReference type="PANTHER" id="PTHR34145:SF23">
    <property type="entry name" value="OS04G0479800 PROTEIN"/>
    <property type="match status" value="1"/>
</dbReference>
<protein>
    <recommendedName>
        <fullName evidence="1">At1g61320/AtMIF1 LRR domain-containing protein</fullName>
    </recommendedName>
</protein>
<dbReference type="Pfam" id="PF23622">
    <property type="entry name" value="LRR_At1g61320_AtMIF1"/>
    <property type="match status" value="1"/>
</dbReference>
<dbReference type="EMBL" id="NCVQ01000004">
    <property type="protein sequence ID" value="PWZ30629.1"/>
    <property type="molecule type" value="Genomic_DNA"/>
</dbReference>
<dbReference type="InterPro" id="IPR055357">
    <property type="entry name" value="LRR_At1g61320_AtMIF1"/>
</dbReference>
<comment type="caution">
    <text evidence="2">The sequence shown here is derived from an EMBL/GenBank/DDBJ whole genome shotgun (WGS) entry which is preliminary data.</text>
</comment>
<proteinExistence type="predicted"/>